<evidence type="ECO:0000313" key="4">
    <source>
        <dbReference type="Proteomes" id="UP000189674"/>
    </source>
</evidence>
<dbReference type="InterPro" id="IPR013783">
    <property type="entry name" value="Ig-like_fold"/>
</dbReference>
<dbReference type="Proteomes" id="UP000189674">
    <property type="component" value="Chromosome"/>
</dbReference>
<keyword evidence="1" id="KW-0732">Signal</keyword>
<feature type="domain" description="Fibronectin type-III" evidence="2">
    <location>
        <begin position="251"/>
        <end position="343"/>
    </location>
</feature>
<dbReference type="InterPro" id="IPR011050">
    <property type="entry name" value="Pectin_lyase_fold/virulence"/>
</dbReference>
<dbReference type="KEGG" id="alus:STSP2_03007"/>
<feature type="chain" id="PRO_5012346512" evidence="1">
    <location>
        <begin position="21"/>
        <end position="1463"/>
    </location>
</feature>
<evidence type="ECO:0000259" key="2">
    <source>
        <dbReference type="PROSITE" id="PS50853"/>
    </source>
</evidence>
<keyword evidence="3" id="KW-0456">Lyase</keyword>
<dbReference type="EMBL" id="CP019791">
    <property type="protein sequence ID" value="AQT69810.1"/>
    <property type="molecule type" value="Genomic_DNA"/>
</dbReference>
<dbReference type="SUPFAM" id="SSF49265">
    <property type="entry name" value="Fibronectin type III"/>
    <property type="match status" value="1"/>
</dbReference>
<dbReference type="OrthoDB" id="265877at2"/>
<organism evidence="3 4">
    <name type="scientific">Anaerohalosphaera lusitana</name>
    <dbReference type="NCBI Taxonomy" id="1936003"/>
    <lineage>
        <taxon>Bacteria</taxon>
        <taxon>Pseudomonadati</taxon>
        <taxon>Planctomycetota</taxon>
        <taxon>Phycisphaerae</taxon>
        <taxon>Sedimentisphaerales</taxon>
        <taxon>Anaerohalosphaeraceae</taxon>
        <taxon>Anaerohalosphaera</taxon>
    </lineage>
</organism>
<dbReference type="RefSeq" id="WP_146663460.1">
    <property type="nucleotide sequence ID" value="NZ_CP019791.1"/>
</dbReference>
<dbReference type="InterPro" id="IPR012334">
    <property type="entry name" value="Pectin_lyas_fold"/>
</dbReference>
<accession>A0A1U9NQB8</accession>
<evidence type="ECO:0000313" key="3">
    <source>
        <dbReference type="EMBL" id="AQT69810.1"/>
    </source>
</evidence>
<dbReference type="Pfam" id="PF12708">
    <property type="entry name" value="Pect-lyase_RHGA_epim"/>
    <property type="match status" value="2"/>
</dbReference>
<dbReference type="InterPro" id="IPR024535">
    <property type="entry name" value="RHGA/B-epi-like_pectate_lyase"/>
</dbReference>
<dbReference type="GO" id="GO:0016829">
    <property type="term" value="F:lyase activity"/>
    <property type="evidence" value="ECO:0007669"/>
    <property type="project" value="UniProtKB-KW"/>
</dbReference>
<reference evidence="4" key="1">
    <citation type="submission" date="2017-02" db="EMBL/GenBank/DDBJ databases">
        <title>Comparative genomics and description of representatives of a novel lineage of planctomycetes thriving in anoxic sediments.</title>
        <authorList>
            <person name="Spring S."/>
            <person name="Bunk B."/>
            <person name="Sproer C."/>
        </authorList>
    </citation>
    <scope>NUCLEOTIDE SEQUENCE [LARGE SCALE GENOMIC DNA]</scope>
    <source>
        <strain evidence="4">ST-NAGAB-D1</strain>
    </source>
</reference>
<gene>
    <name evidence="3" type="ORF">STSP2_03007</name>
</gene>
<feature type="signal peptide" evidence="1">
    <location>
        <begin position="1"/>
        <end position="20"/>
    </location>
</feature>
<dbReference type="Gene3D" id="2.60.40.10">
    <property type="entry name" value="Immunoglobulins"/>
    <property type="match status" value="1"/>
</dbReference>
<name>A0A1U9NQB8_9BACT</name>
<dbReference type="Gene3D" id="2.160.20.10">
    <property type="entry name" value="Single-stranded right-handed beta-helix, Pectin lyase-like"/>
    <property type="match status" value="2"/>
</dbReference>
<dbReference type="InterPro" id="IPR036116">
    <property type="entry name" value="FN3_sf"/>
</dbReference>
<keyword evidence="4" id="KW-1185">Reference proteome</keyword>
<sequence length="1463" mass="154464" precursor="true">MHRCLIFTLMLMLSIGTLSTASTVWDPASNGITPPDTGDWGVAANWTNGLPSDVTDGKAQFNRTDAAECLVTDSQTCILFVQGDNGPGGVIRVTDGGSITTGANWSAVGYNNTAHTIVETGGTINFGSHLWVGLNAPSVGTLDINGGTVNVAGQIGLGWSSGTGYVNVNAGTLNLDRWDATSSINGDSVLDISNGTVTINGDVVDEANAYASAGKITAFGGDGQIAAEYGTIPGKTTITAVPSDSGAPTPNPATFDLKPVSTGPDTITMTATIGSDDDGPVEYYFDETTGNPGGADSGWITSNTYTNTGLSADTTYTYTVTMRDSYGTEGTASDPQSVSTWSSTTTSIVWDTYAASADWGTASNWSPYISGSPEGNFKCVFNRSGTAEAVVTDVHYFNQLVQGDNGAADAGVIRVKDGGSLNTASGWSGIGYNRKAKMIVEAGGQVNFGGHLWVGQNSGGVGTLDLQGGTVNVKGSFSLGWSGGTGYANIKDGVLNLNQWAGLDAVKGSSHMDIEHGQVVIGGRSQTGVVDEHVKAGRITAFGGTGRIIYDYNITNPGKTTIRAIEGVDGDVNRDGGVNMLDLADLADDWLTADCDSPANFDEWCLVDFHDFASIAANWQTGVATNWHVADTIYMTEDIIVTPYRAENFGIVADGVTDVTDEIQDALIFIDNIGGGTLFLPAGNYKVSGNLTIPGRVMLRGDWQQPQPGSPVVGTVLQAYAGRGDQNAAPFIELSGSSGINGITIWYPEQTPDNIQPYPPTIHGGGNTVENVTFVNSYFAFTTFREGTTARPFVRNVYGTPLKTGIEFDCLADIGRMETVHFSPDYWAGSGLPNAPTAGQHESWIYNNGTGVIVRRIDWSYSCYVTVEGYSIGFALRPSRNDGKVPNGQSYAFDLIDCKTGVHIEASAYAGYQFTRFNIQDAQTGVYLASTSSETDMFHTCTISASGDAILSDGSAKVMIMSCDIQQGPLDINGGYLSVINSSFADTASNDIELAGNVRGASILGNTFIGGAHIADNTAYPVHIDHTPLAVDPLPAYDYRKPATVYQPAKADLFVVTDPPYNAVADGVTDNTAAFQSALTAADANGGGIVFVPGGTYRLEGTLVVPSGVELRGVYDCPHGTSQKGSLLNVYAGRNNANGTPFIQLESGAGIRGLNFHYPEQIYDENDTTNYGMAPYPFLIRGLGSDVYVINIAATIPYQLLDLATYRCDRHYIDYIMSTALKIGIHVGNGSTDGQIHNCQLNPSAFTHQGSYYESIPYGTADDIHKIQWRDATPYLFGHMTGQVLHENFVFGGAKGVHLVNENGNGPSGYCMGMGVDQCTNAMQIDDIGSGGLDMINSQIVTVNSTSGRYLETGASLIDTFRMFSCSGWGSHQYSAVINGGDVRLQLFHLARDGEAGAFAVHNTAQLESLGGDLRDYLGSGRPFLTIDGSASAAFIGNVINTDPSQMPANTSNVTSIGNLRVQ</sequence>
<dbReference type="PROSITE" id="PS50853">
    <property type="entry name" value="FN3"/>
    <property type="match status" value="1"/>
</dbReference>
<proteinExistence type="predicted"/>
<protein>
    <submittedName>
        <fullName evidence="3">Pectate lyase superfamily protein</fullName>
    </submittedName>
</protein>
<evidence type="ECO:0000256" key="1">
    <source>
        <dbReference type="SAM" id="SignalP"/>
    </source>
</evidence>
<dbReference type="STRING" id="1936003.STSP2_03007"/>
<dbReference type="SUPFAM" id="SSF51126">
    <property type="entry name" value="Pectin lyase-like"/>
    <property type="match status" value="2"/>
</dbReference>
<dbReference type="CDD" id="cd00063">
    <property type="entry name" value="FN3"/>
    <property type="match status" value="1"/>
</dbReference>
<dbReference type="InterPro" id="IPR003961">
    <property type="entry name" value="FN3_dom"/>
</dbReference>